<proteinExistence type="predicted"/>
<evidence type="ECO:0000313" key="1">
    <source>
        <dbReference type="EMBL" id="GFZ12879.1"/>
    </source>
</evidence>
<dbReference type="AlphaFoldDB" id="A0A7J0GQ04"/>
<organism evidence="1 2">
    <name type="scientific">Actinidia rufa</name>
    <dbReference type="NCBI Taxonomy" id="165716"/>
    <lineage>
        <taxon>Eukaryota</taxon>
        <taxon>Viridiplantae</taxon>
        <taxon>Streptophyta</taxon>
        <taxon>Embryophyta</taxon>
        <taxon>Tracheophyta</taxon>
        <taxon>Spermatophyta</taxon>
        <taxon>Magnoliopsida</taxon>
        <taxon>eudicotyledons</taxon>
        <taxon>Gunneridae</taxon>
        <taxon>Pentapetalae</taxon>
        <taxon>asterids</taxon>
        <taxon>Ericales</taxon>
        <taxon>Actinidiaceae</taxon>
        <taxon>Actinidia</taxon>
    </lineage>
</organism>
<accession>A0A7J0GQ04</accession>
<sequence length="374" mass="40899">MVGILRENENVSGSRDSHSWSLAPAIQTRPKVKMYLLKPKGCGGVSMMNSIPCCVQIIRKTLGTVKVVFILSDMGGQPWVKLFSLPTVLIWSGFVLSFSMTRHSSTAGYLCGQSYYSVQGANAFVPVESGGLFFDVAHKYCLSGLQNWRDGPLNHNRFWEPTGPHPPPPLAVELGDGPIGSGCSLAEMGAVVLNTRDPLTKSKLSHMAYSRWRQQILPIGVSQPPPRPARPLKPLLVSPKEIPDSKNSGLPLNVYMLHNLAHVELNAIDLAWDTNVWFSPYTDLLGEGFFVVVNFAHVAVMRVAILLGVHRDWLSLVSAMETCQLIGSEKSSDNVASHLAAIPLVQEARERDAGPRVVQKLVGCGLKHCGEECR</sequence>
<reference evidence="1 2" key="1">
    <citation type="submission" date="2019-07" db="EMBL/GenBank/DDBJ databases">
        <title>De Novo Assembly of kiwifruit Actinidia rufa.</title>
        <authorList>
            <person name="Sugita-Konishi S."/>
            <person name="Sato K."/>
            <person name="Mori E."/>
            <person name="Abe Y."/>
            <person name="Kisaki G."/>
            <person name="Hamano K."/>
            <person name="Suezawa K."/>
            <person name="Otani M."/>
            <person name="Fukuda T."/>
            <person name="Manabe T."/>
            <person name="Gomi K."/>
            <person name="Tabuchi M."/>
            <person name="Akimitsu K."/>
            <person name="Kataoka I."/>
        </authorList>
    </citation>
    <scope>NUCLEOTIDE SEQUENCE [LARGE SCALE GENOMIC DNA]</scope>
    <source>
        <strain evidence="2">cv. Fuchu</strain>
    </source>
</reference>
<dbReference type="OrthoDB" id="426882at2759"/>
<dbReference type="InterPro" id="IPR007402">
    <property type="entry name" value="DUF455"/>
</dbReference>
<name>A0A7J0GQ04_9ERIC</name>
<dbReference type="Pfam" id="PF04305">
    <property type="entry name" value="DUF455"/>
    <property type="match status" value="1"/>
</dbReference>
<comment type="caution">
    <text evidence="1">The sequence shown here is derived from an EMBL/GenBank/DDBJ whole genome shotgun (WGS) entry which is preliminary data.</text>
</comment>
<dbReference type="PANTHER" id="PTHR42782">
    <property type="entry name" value="SI:CH73-314G15.3"/>
    <property type="match status" value="1"/>
</dbReference>
<gene>
    <name evidence="1" type="ORF">Acr_23g0012640</name>
</gene>
<dbReference type="EMBL" id="BJWL01000023">
    <property type="protein sequence ID" value="GFZ12879.1"/>
    <property type="molecule type" value="Genomic_DNA"/>
</dbReference>
<protein>
    <submittedName>
        <fullName evidence="1">Diiron containing four-helix bundle family ferritin protein, putative</fullName>
    </submittedName>
</protein>
<dbReference type="PANTHER" id="PTHR42782:SF4">
    <property type="entry name" value="DUF455 DOMAIN-CONTAINING PROTEIN"/>
    <property type="match status" value="1"/>
</dbReference>
<evidence type="ECO:0000313" key="2">
    <source>
        <dbReference type="Proteomes" id="UP000585474"/>
    </source>
</evidence>
<dbReference type="Proteomes" id="UP000585474">
    <property type="component" value="Unassembled WGS sequence"/>
</dbReference>
<keyword evidence="2" id="KW-1185">Reference proteome</keyword>